<keyword evidence="4 5" id="KW-0472">Membrane</keyword>
<gene>
    <name evidence="8" type="ORF">TGEB3V08_LOCUS8682</name>
</gene>
<name>A0A7R9PQD1_TIMGE</name>
<organism evidence="8">
    <name type="scientific">Timema genevievae</name>
    <name type="common">Walking stick</name>
    <dbReference type="NCBI Taxonomy" id="629358"/>
    <lineage>
        <taxon>Eukaryota</taxon>
        <taxon>Metazoa</taxon>
        <taxon>Ecdysozoa</taxon>
        <taxon>Arthropoda</taxon>
        <taxon>Hexapoda</taxon>
        <taxon>Insecta</taxon>
        <taxon>Pterygota</taxon>
        <taxon>Neoptera</taxon>
        <taxon>Polyneoptera</taxon>
        <taxon>Phasmatodea</taxon>
        <taxon>Timematodea</taxon>
        <taxon>Timematoidea</taxon>
        <taxon>Timematidae</taxon>
        <taxon>Timema</taxon>
    </lineage>
</organism>
<comment type="subcellular location">
    <subcellularLocation>
        <location evidence="1">Membrane</location>
        <topology evidence="1">Multi-pass membrane protein</topology>
    </subcellularLocation>
</comment>
<evidence type="ECO:0000256" key="1">
    <source>
        <dbReference type="ARBA" id="ARBA00004141"/>
    </source>
</evidence>
<reference evidence="8" key="1">
    <citation type="submission" date="2020-11" db="EMBL/GenBank/DDBJ databases">
        <authorList>
            <person name="Tran Van P."/>
        </authorList>
    </citation>
    <scope>NUCLEOTIDE SEQUENCE</scope>
</reference>
<dbReference type="GO" id="GO:0016020">
    <property type="term" value="C:membrane"/>
    <property type="evidence" value="ECO:0007669"/>
    <property type="project" value="UniProtKB-SubCell"/>
</dbReference>
<dbReference type="InterPro" id="IPR008253">
    <property type="entry name" value="Marvel"/>
</dbReference>
<dbReference type="Pfam" id="PF01284">
    <property type="entry name" value="MARVEL"/>
    <property type="match status" value="1"/>
</dbReference>
<dbReference type="EMBL" id="OE843481">
    <property type="protein sequence ID" value="CAD7603241.1"/>
    <property type="molecule type" value="Genomic_DNA"/>
</dbReference>
<feature type="domain" description="MARVEL" evidence="7">
    <location>
        <begin position="196"/>
        <end position="330"/>
    </location>
</feature>
<evidence type="ECO:0000256" key="2">
    <source>
        <dbReference type="ARBA" id="ARBA00022692"/>
    </source>
</evidence>
<evidence type="ECO:0000256" key="6">
    <source>
        <dbReference type="SAM" id="Phobius"/>
    </source>
</evidence>
<feature type="transmembrane region" description="Helical" evidence="6">
    <location>
        <begin position="262"/>
        <end position="288"/>
    </location>
</feature>
<sequence>MGDQYHPPPATTAQFRPHTQNPANTGLKPFFFTSVSANWPDYSQWYLYPVSANWPDYSQWYLSPVSANLPDYNQWYLSPVSANWTDYSQLLSPLSANWTDYSQWFVSPVSANWPDYSQWFVSPVSANWPDYSQWFVSPVSANWTDYSQWFLFPVSANWPDYRWLYKKVPGVENTPLSSRESNLDLPVISNILYCESSVLGRIASGGSGNVFGIVCMACASPAILSGTHWFLFVVVTSFIATLIWVFVYLLGIREALKLPINWILTVSTLLELVNTSILTLLYLIAFIVQLSVWSPYYRSSWRNSNMAAGNGTVLKIGRDFNVFNWKAATGNILKKSNHWHFRFAVCKRFIITQGSTPKSDTLVRGEVSYNTDVGMSRKALRPNRKTAKIDPQLVKIGVPVKQIKKDDVKRLLQLNYGEDRENLPDLQFYRDIIFSEMVRETGDLSEDGNEGRLMHDLDNV</sequence>
<protein>
    <recommendedName>
        <fullName evidence="7">MARVEL domain-containing protein</fullName>
    </recommendedName>
</protein>
<evidence type="ECO:0000313" key="8">
    <source>
        <dbReference type="EMBL" id="CAD7603241.1"/>
    </source>
</evidence>
<feature type="transmembrane region" description="Helical" evidence="6">
    <location>
        <begin position="229"/>
        <end position="250"/>
    </location>
</feature>
<dbReference type="AlphaFoldDB" id="A0A7R9PQD1"/>
<evidence type="ECO:0000259" key="7">
    <source>
        <dbReference type="PROSITE" id="PS51225"/>
    </source>
</evidence>
<accession>A0A7R9PQD1</accession>
<evidence type="ECO:0000256" key="3">
    <source>
        <dbReference type="ARBA" id="ARBA00022989"/>
    </source>
</evidence>
<keyword evidence="3 6" id="KW-1133">Transmembrane helix</keyword>
<proteinExistence type="predicted"/>
<dbReference type="PROSITE" id="PS51225">
    <property type="entry name" value="MARVEL"/>
    <property type="match status" value="1"/>
</dbReference>
<evidence type="ECO:0000256" key="4">
    <source>
        <dbReference type="ARBA" id="ARBA00023136"/>
    </source>
</evidence>
<evidence type="ECO:0000256" key="5">
    <source>
        <dbReference type="PROSITE-ProRule" id="PRU00581"/>
    </source>
</evidence>
<keyword evidence="2 5" id="KW-0812">Transmembrane</keyword>